<accession>A0A396IRJ8</accession>
<dbReference type="AlphaFoldDB" id="A0A396IRJ8"/>
<dbReference type="Gramene" id="rna14578">
    <property type="protein sequence ID" value="RHN66565.1"/>
    <property type="gene ID" value="gene14578"/>
</dbReference>
<gene>
    <name evidence="1" type="ORF">MtrunA17_Chr3g0092541</name>
</gene>
<comment type="caution">
    <text evidence="1">The sequence shown here is derived from an EMBL/GenBank/DDBJ whole genome shotgun (WGS) entry which is preliminary data.</text>
</comment>
<reference evidence="1" key="1">
    <citation type="journal article" date="2018" name="Nat. Plants">
        <title>Whole-genome landscape of Medicago truncatula symbiotic genes.</title>
        <authorList>
            <person name="Pecrix Y."/>
            <person name="Gamas P."/>
            <person name="Carrere S."/>
        </authorList>
    </citation>
    <scope>NUCLEOTIDE SEQUENCE</scope>
    <source>
        <tissue evidence="1">Leaves</tissue>
    </source>
</reference>
<protein>
    <submittedName>
        <fullName evidence="1">Uncharacterized protein</fullName>
    </submittedName>
</protein>
<evidence type="ECO:0000313" key="1">
    <source>
        <dbReference type="EMBL" id="RHN66565.1"/>
    </source>
</evidence>
<dbReference type="EMBL" id="PSQE01000003">
    <property type="protein sequence ID" value="RHN66565.1"/>
    <property type="molecule type" value="Genomic_DNA"/>
</dbReference>
<sequence length="45" mass="5318">MCLPTHMVLHIHGSSKFEEFIFGFILFLWQLFLKQRVNSILPSVI</sequence>
<dbReference type="Proteomes" id="UP000265566">
    <property type="component" value="Chromosome 3"/>
</dbReference>
<organism evidence="1">
    <name type="scientific">Medicago truncatula</name>
    <name type="common">Barrel medic</name>
    <name type="synonym">Medicago tribuloides</name>
    <dbReference type="NCBI Taxonomy" id="3880"/>
    <lineage>
        <taxon>Eukaryota</taxon>
        <taxon>Viridiplantae</taxon>
        <taxon>Streptophyta</taxon>
        <taxon>Embryophyta</taxon>
        <taxon>Tracheophyta</taxon>
        <taxon>Spermatophyta</taxon>
        <taxon>Magnoliopsida</taxon>
        <taxon>eudicotyledons</taxon>
        <taxon>Gunneridae</taxon>
        <taxon>Pentapetalae</taxon>
        <taxon>rosids</taxon>
        <taxon>fabids</taxon>
        <taxon>Fabales</taxon>
        <taxon>Fabaceae</taxon>
        <taxon>Papilionoideae</taxon>
        <taxon>50 kb inversion clade</taxon>
        <taxon>NPAAA clade</taxon>
        <taxon>Hologalegina</taxon>
        <taxon>IRL clade</taxon>
        <taxon>Trifolieae</taxon>
        <taxon>Medicago</taxon>
    </lineage>
</organism>
<name>A0A396IRJ8_MEDTR</name>
<proteinExistence type="predicted"/>